<evidence type="ECO:0000313" key="2">
    <source>
        <dbReference type="Proteomes" id="UP000034166"/>
    </source>
</evidence>
<dbReference type="Proteomes" id="UP000034166">
    <property type="component" value="Unassembled WGS sequence"/>
</dbReference>
<dbReference type="RefSeq" id="WP_046524221.1">
    <property type="nucleotide sequence ID" value="NZ_LAYY01000013.1"/>
</dbReference>
<keyword evidence="2" id="KW-1185">Reference proteome</keyword>
<protein>
    <submittedName>
        <fullName evidence="1">Uncharacterized protein</fullName>
    </submittedName>
</protein>
<sequence>MFRFSFKGSEWIIRFSPELQAEDEDKEAIIKSLITLGPSLAGYSHGESLLMFDEKMGATIIRTEKIPSFILTVSSIIPSNQWFSRKANGVEPYKE</sequence>
<comment type="caution">
    <text evidence="1">The sequence shown here is derived from an EMBL/GenBank/DDBJ whole genome shotgun (WGS) entry which is preliminary data.</text>
</comment>
<proteinExistence type="predicted"/>
<evidence type="ECO:0000313" key="1">
    <source>
        <dbReference type="EMBL" id="KKK37660.1"/>
    </source>
</evidence>
<dbReference type="AlphaFoldDB" id="A0A0M2SYG8"/>
<accession>A0A0M2SYG8</accession>
<name>A0A0M2SYG8_9BACI</name>
<organism evidence="1 2">
    <name type="scientific">Mesobacillus campisalis</name>
    <dbReference type="NCBI Taxonomy" id="1408103"/>
    <lineage>
        <taxon>Bacteria</taxon>
        <taxon>Bacillati</taxon>
        <taxon>Bacillota</taxon>
        <taxon>Bacilli</taxon>
        <taxon>Bacillales</taxon>
        <taxon>Bacillaceae</taxon>
        <taxon>Mesobacillus</taxon>
    </lineage>
</organism>
<reference evidence="1 2" key="1">
    <citation type="submission" date="2015-04" db="EMBL/GenBank/DDBJ databases">
        <title>Taxonomic description and genome sequence of Bacillus campisalis sp. nov., a novel member of the genus Bacillus isolated from solar saltern.</title>
        <authorList>
            <person name="Mathan Kumar R."/>
            <person name="Kaur G."/>
            <person name="Kumar A."/>
            <person name="Singh N.K."/>
            <person name="Kaur N."/>
            <person name="Kumar N."/>
            <person name="Mayilraj S."/>
        </authorList>
    </citation>
    <scope>NUCLEOTIDE SEQUENCE [LARGE SCALE GENOMIC DNA]</scope>
    <source>
        <strain evidence="1 2">SA2-6</strain>
    </source>
</reference>
<dbReference type="EMBL" id="LAYY01000013">
    <property type="protein sequence ID" value="KKK37660.1"/>
    <property type="molecule type" value="Genomic_DNA"/>
</dbReference>
<gene>
    <name evidence="1" type="ORF">WQ57_13085</name>
</gene>
<dbReference type="OrthoDB" id="2891155at2"/>
<dbReference type="PATRIC" id="fig|1408103.3.peg.2943"/>